<dbReference type="EMBL" id="BK015446">
    <property type="protein sequence ID" value="DAE07112.1"/>
    <property type="molecule type" value="Genomic_DNA"/>
</dbReference>
<accession>A0A8S5PK36</accession>
<sequence>MKAEELRIGNYVKIDEGIGKVAFIMDKSFCNECANDDYNITVEMGDGIFREEEEDKVEGIPLTEEILLNCGFEYINTDYKETGMVSPPDEFSNRYRIVHLKNDFKLFLKTWNWISVKYVHEFQNLFFAIARMNLNIQL</sequence>
<protein>
    <submittedName>
        <fullName evidence="1">Uncharacterized protein</fullName>
    </submittedName>
</protein>
<reference evidence="1" key="1">
    <citation type="journal article" date="2021" name="Proc. Natl. Acad. Sci. U.S.A.">
        <title>A Catalog of Tens of Thousands of Viruses from Human Metagenomes Reveals Hidden Associations with Chronic Diseases.</title>
        <authorList>
            <person name="Tisza M.J."/>
            <person name="Buck C.B."/>
        </authorList>
    </citation>
    <scope>NUCLEOTIDE SEQUENCE</scope>
    <source>
        <strain evidence="1">CtsK93</strain>
    </source>
</reference>
<name>A0A8S5PK36_9CAUD</name>
<evidence type="ECO:0000313" key="1">
    <source>
        <dbReference type="EMBL" id="DAE07112.1"/>
    </source>
</evidence>
<proteinExistence type="predicted"/>
<organism evidence="1">
    <name type="scientific">Myoviridae sp. ctsK93</name>
    <dbReference type="NCBI Taxonomy" id="2825190"/>
    <lineage>
        <taxon>Viruses</taxon>
        <taxon>Duplodnaviria</taxon>
        <taxon>Heunggongvirae</taxon>
        <taxon>Uroviricota</taxon>
        <taxon>Caudoviricetes</taxon>
    </lineage>
</organism>